<keyword evidence="7" id="KW-1185">Reference proteome</keyword>
<dbReference type="InterPro" id="IPR001878">
    <property type="entry name" value="Znf_CCHC"/>
</dbReference>
<dbReference type="InterPro" id="IPR000182">
    <property type="entry name" value="GNAT_dom"/>
</dbReference>
<feature type="domain" description="CCHC-type" evidence="4">
    <location>
        <begin position="468"/>
        <end position="481"/>
    </location>
</feature>
<dbReference type="SUPFAM" id="SSF57756">
    <property type="entry name" value="Retrovirus zinc finger-like domains"/>
    <property type="match status" value="3"/>
</dbReference>
<proteinExistence type="predicted"/>
<keyword evidence="3" id="KW-0812">Transmembrane</keyword>
<dbReference type="GO" id="GO:0016747">
    <property type="term" value="F:acyltransferase activity, transferring groups other than amino-acyl groups"/>
    <property type="evidence" value="ECO:0007669"/>
    <property type="project" value="InterPro"/>
</dbReference>
<feature type="domain" description="N-acetyltransferase" evidence="5">
    <location>
        <begin position="84"/>
        <end position="275"/>
    </location>
</feature>
<dbReference type="PROSITE" id="PS50158">
    <property type="entry name" value="ZF_CCHC"/>
    <property type="match status" value="7"/>
</dbReference>
<comment type="caution">
    <text evidence="6">The sequence shown here is derived from an EMBL/GenBank/DDBJ whole genome shotgun (WGS) entry which is preliminary data.</text>
</comment>
<gene>
    <name evidence="6" type="ORF">HMN09_00818100</name>
</gene>
<dbReference type="CDD" id="cd04301">
    <property type="entry name" value="NAT_SF"/>
    <property type="match status" value="1"/>
</dbReference>
<dbReference type="Pfam" id="PF00098">
    <property type="entry name" value="zf-CCHC"/>
    <property type="match status" value="7"/>
</dbReference>
<dbReference type="PROSITE" id="PS51186">
    <property type="entry name" value="GNAT"/>
    <property type="match status" value="1"/>
</dbReference>
<dbReference type="SUPFAM" id="SSF55729">
    <property type="entry name" value="Acyl-CoA N-acyltransferases (Nat)"/>
    <property type="match status" value="1"/>
</dbReference>
<feature type="transmembrane region" description="Helical" evidence="3">
    <location>
        <begin position="65"/>
        <end position="84"/>
    </location>
</feature>
<dbReference type="InterPro" id="IPR016181">
    <property type="entry name" value="Acyl_CoA_acyltransferase"/>
</dbReference>
<feature type="domain" description="CCHC-type" evidence="4">
    <location>
        <begin position="341"/>
        <end position="356"/>
    </location>
</feature>
<reference evidence="6" key="1">
    <citation type="submission" date="2020-05" db="EMBL/GenBank/DDBJ databases">
        <title>Mycena genomes resolve the evolution of fungal bioluminescence.</title>
        <authorList>
            <person name="Tsai I.J."/>
        </authorList>
    </citation>
    <scope>NUCLEOTIDE SEQUENCE</scope>
    <source>
        <strain evidence="6">110903Hualien_Pintung</strain>
    </source>
</reference>
<keyword evidence="3" id="KW-1133">Transmembrane helix</keyword>
<evidence type="ECO:0000256" key="1">
    <source>
        <dbReference type="ARBA" id="ARBA00022664"/>
    </source>
</evidence>
<keyword evidence="2" id="KW-0863">Zinc-finger</keyword>
<evidence type="ECO:0000313" key="7">
    <source>
        <dbReference type="Proteomes" id="UP000613580"/>
    </source>
</evidence>
<evidence type="ECO:0000313" key="6">
    <source>
        <dbReference type="EMBL" id="KAF7305645.1"/>
    </source>
</evidence>
<dbReference type="Pfam" id="PF00583">
    <property type="entry name" value="Acetyltransf_1"/>
    <property type="match status" value="1"/>
</dbReference>
<organism evidence="6 7">
    <name type="scientific">Mycena chlorophos</name>
    <name type="common">Agaric fungus</name>
    <name type="synonym">Agaricus chlorophos</name>
    <dbReference type="NCBI Taxonomy" id="658473"/>
    <lineage>
        <taxon>Eukaryota</taxon>
        <taxon>Fungi</taxon>
        <taxon>Dikarya</taxon>
        <taxon>Basidiomycota</taxon>
        <taxon>Agaricomycotina</taxon>
        <taxon>Agaricomycetes</taxon>
        <taxon>Agaricomycetidae</taxon>
        <taxon>Agaricales</taxon>
        <taxon>Marasmiineae</taxon>
        <taxon>Mycenaceae</taxon>
        <taxon>Mycena</taxon>
    </lineage>
</organism>
<feature type="domain" description="CCHC-type" evidence="4">
    <location>
        <begin position="486"/>
        <end position="502"/>
    </location>
</feature>
<name>A0A8H6ST54_MYCCL</name>
<dbReference type="SMART" id="SM00343">
    <property type="entry name" value="ZnF_C2HC"/>
    <property type="match status" value="7"/>
</dbReference>
<feature type="domain" description="CCHC-type" evidence="4">
    <location>
        <begin position="362"/>
        <end position="375"/>
    </location>
</feature>
<keyword evidence="3" id="KW-0472">Membrane</keyword>
<accession>A0A8H6ST54</accession>
<feature type="domain" description="CCHC-type" evidence="4">
    <location>
        <begin position="384"/>
        <end position="399"/>
    </location>
</feature>
<dbReference type="InterPro" id="IPR051714">
    <property type="entry name" value="Znf_CCHC_NABP"/>
</dbReference>
<feature type="domain" description="CCHC-type" evidence="4">
    <location>
        <begin position="508"/>
        <end position="522"/>
    </location>
</feature>
<evidence type="ECO:0008006" key="8">
    <source>
        <dbReference type="Google" id="ProtNLM"/>
    </source>
</evidence>
<evidence type="ECO:0000256" key="2">
    <source>
        <dbReference type="PROSITE-ProRule" id="PRU00047"/>
    </source>
</evidence>
<keyword evidence="1" id="KW-0507">mRNA processing</keyword>
<dbReference type="GO" id="GO:0008270">
    <property type="term" value="F:zinc ion binding"/>
    <property type="evidence" value="ECO:0007669"/>
    <property type="project" value="UniProtKB-KW"/>
</dbReference>
<dbReference type="Gene3D" id="3.40.630.30">
    <property type="match status" value="1"/>
</dbReference>
<dbReference type="AlphaFoldDB" id="A0A8H6ST54"/>
<keyword evidence="2" id="KW-0862">Zinc</keyword>
<evidence type="ECO:0000259" key="4">
    <source>
        <dbReference type="PROSITE" id="PS50158"/>
    </source>
</evidence>
<keyword evidence="2" id="KW-0479">Metal-binding</keyword>
<dbReference type="OrthoDB" id="2527451at2759"/>
<dbReference type="Gene3D" id="4.10.60.10">
    <property type="entry name" value="Zinc finger, CCHC-type"/>
    <property type="match status" value="5"/>
</dbReference>
<dbReference type="InterPro" id="IPR036875">
    <property type="entry name" value="Znf_CCHC_sf"/>
</dbReference>
<sequence>MVMLPQNDLLQGTCPFSKSTAAPQKNGQIIIRQYRPEDHDQVYALLDVGFAFGPNSPGEAAIQKAHTTPAAFVAYAAILGGLAYTIRTCSFTATAVSAIAFGALMLVYLRYGASQAFHDFCDAARRTDMRDIVAHYQVAQHPQTPAGFWVAAIEGGLEDGMDEIVGFFGMEHLPSRPTIGHLRRMIVSPYHRRRRIGSLLIQAIIAHAQQHAHVLQTLELETSAYQPPARALYEKHGFRVVSQRPMRLEKVFGGWLHWVPVLKLQREVWMRGDGECVEKGVAGANLLSNTCISYASYLTATPTSCQATATEPSTAFFCCSCSRPPTHPKKRIEEMSGARGCFNCGGFGHQAANCPKAGTPTCYNCGLEGHVSRDCTMEAKPKACYKCGLDGHISRDCPENQTGAASGGGGGGGFGGRGSGTECYRCGKTGHIARACPEAGGASGGGGGYSGNSGGYGGGFGGVSSKTCYTCGGVGHLSRDCVQGSKCYNCGEIGHISRDCPQAQRRACYTCGSEGHISRDCPGVGAAAGGEA</sequence>
<feature type="transmembrane region" description="Helical" evidence="3">
    <location>
        <begin position="91"/>
        <end position="111"/>
    </location>
</feature>
<dbReference type="PANTHER" id="PTHR23002">
    <property type="entry name" value="ZINC FINGER CCHC DOMAIN CONTAINING PROTEIN"/>
    <property type="match status" value="1"/>
</dbReference>
<feature type="domain" description="CCHC-type" evidence="4">
    <location>
        <begin position="423"/>
        <end position="438"/>
    </location>
</feature>
<evidence type="ECO:0000256" key="3">
    <source>
        <dbReference type="SAM" id="Phobius"/>
    </source>
</evidence>
<protein>
    <recommendedName>
        <fullName evidence="8">N-acetyltransferase domain-containing protein</fullName>
    </recommendedName>
</protein>
<dbReference type="EMBL" id="JACAZE010000010">
    <property type="protein sequence ID" value="KAF7305645.1"/>
    <property type="molecule type" value="Genomic_DNA"/>
</dbReference>
<dbReference type="Proteomes" id="UP000613580">
    <property type="component" value="Unassembled WGS sequence"/>
</dbReference>
<evidence type="ECO:0000259" key="5">
    <source>
        <dbReference type="PROSITE" id="PS51186"/>
    </source>
</evidence>
<dbReference type="GO" id="GO:0006397">
    <property type="term" value="P:mRNA processing"/>
    <property type="evidence" value="ECO:0007669"/>
    <property type="project" value="UniProtKB-KW"/>
</dbReference>
<dbReference type="GO" id="GO:0003676">
    <property type="term" value="F:nucleic acid binding"/>
    <property type="evidence" value="ECO:0007669"/>
    <property type="project" value="InterPro"/>
</dbReference>